<evidence type="ECO:0000259" key="12">
    <source>
        <dbReference type="Pfam" id="PF01743"/>
    </source>
</evidence>
<dbReference type="SUPFAM" id="SSF81891">
    <property type="entry name" value="Poly A polymerase C-terminal region-like"/>
    <property type="match status" value="1"/>
</dbReference>
<dbReference type="InterPro" id="IPR032828">
    <property type="entry name" value="PolyA_RNA-bd"/>
</dbReference>
<dbReference type="PANTHER" id="PTHR46173:SF1">
    <property type="entry name" value="CCA TRNA NUCLEOTIDYLTRANSFERASE 1, MITOCHONDRIAL"/>
    <property type="match status" value="1"/>
</dbReference>
<dbReference type="STRING" id="1423755.FC40_GL000761"/>
<evidence type="ECO:0000313" key="15">
    <source>
        <dbReference type="EMBL" id="KRM18972.1"/>
    </source>
</evidence>
<dbReference type="InterPro" id="IPR043519">
    <property type="entry name" value="NT_sf"/>
</dbReference>
<feature type="binding site" evidence="11">
    <location>
        <position position="35"/>
    </location>
    <ligand>
        <name>CTP</name>
        <dbReference type="ChEBI" id="CHEBI:37563"/>
    </ligand>
</feature>
<feature type="binding site" evidence="11">
    <location>
        <position position="32"/>
    </location>
    <ligand>
        <name>ATP</name>
        <dbReference type="ChEBI" id="CHEBI:30616"/>
    </ligand>
</feature>
<dbReference type="RefSeq" id="WP_056938400.1">
    <property type="nucleotide sequence ID" value="NZ_AZGD01000090.1"/>
</dbReference>
<dbReference type="Gene3D" id="1.10.246.80">
    <property type="match status" value="1"/>
</dbReference>
<keyword evidence="5 11" id="KW-0479">Metal-binding</keyword>
<evidence type="ECO:0000256" key="8">
    <source>
        <dbReference type="ARBA" id="ARBA00022840"/>
    </source>
</evidence>
<dbReference type="SUPFAM" id="SSF81301">
    <property type="entry name" value="Nucleotidyltransferase"/>
    <property type="match status" value="1"/>
</dbReference>
<protein>
    <recommendedName>
        <fullName evidence="11">CCA-adding enzyme</fullName>
        <ecNumber evidence="11">2.7.7.72</ecNumber>
    </recommendedName>
    <alternativeName>
        <fullName evidence="11">CCA tRNA nucleotidyltransferase</fullName>
    </alternativeName>
    <alternativeName>
        <fullName evidence="11">tRNA CCA-pyrophosphorylase</fullName>
    </alternativeName>
    <alternativeName>
        <fullName evidence="11">tRNA adenylyl-/cytidylyl- transferase</fullName>
    </alternativeName>
    <alternativeName>
        <fullName evidence="11">tRNA nucleotidyltransferase</fullName>
    </alternativeName>
    <alternativeName>
        <fullName evidence="11">tRNA-NT</fullName>
    </alternativeName>
</protein>
<keyword evidence="4 11" id="KW-0548">Nucleotidyltransferase</keyword>
<reference evidence="15 16" key="1">
    <citation type="journal article" date="2015" name="Genome Announc.">
        <title>Expanding the biotechnology potential of lactobacilli through comparative genomics of 213 strains and associated genera.</title>
        <authorList>
            <person name="Sun Z."/>
            <person name="Harris H.M."/>
            <person name="McCann A."/>
            <person name="Guo C."/>
            <person name="Argimon S."/>
            <person name="Zhang W."/>
            <person name="Yang X."/>
            <person name="Jeffery I.B."/>
            <person name="Cooney J.C."/>
            <person name="Kagawa T.F."/>
            <person name="Liu W."/>
            <person name="Song Y."/>
            <person name="Salvetti E."/>
            <person name="Wrobel A."/>
            <person name="Rasinkangas P."/>
            <person name="Parkhill J."/>
            <person name="Rea M.C."/>
            <person name="O'Sullivan O."/>
            <person name="Ritari J."/>
            <person name="Douillard F.P."/>
            <person name="Paul Ross R."/>
            <person name="Yang R."/>
            <person name="Briner A.E."/>
            <person name="Felis G.E."/>
            <person name="de Vos W.M."/>
            <person name="Barrangou R."/>
            <person name="Klaenhammer T.R."/>
            <person name="Caufield P.W."/>
            <person name="Cui Y."/>
            <person name="Zhang H."/>
            <person name="O'Toole P.W."/>
        </authorList>
    </citation>
    <scope>NUCLEOTIDE SEQUENCE [LARGE SCALE GENOMIC DNA]</scope>
    <source>
        <strain evidence="15 16">DSM 18933</strain>
    </source>
</reference>
<dbReference type="Pfam" id="PF01743">
    <property type="entry name" value="PolyA_pol"/>
    <property type="match status" value="1"/>
</dbReference>
<keyword evidence="7 11" id="KW-0692">RNA repair</keyword>
<accession>A0A0R1WXG2</accession>
<dbReference type="GO" id="GO:0005524">
    <property type="term" value="F:ATP binding"/>
    <property type="evidence" value="ECO:0007669"/>
    <property type="project" value="UniProtKB-UniRule"/>
</dbReference>
<feature type="domain" description="tRNA nucleotidyltransferase/poly(A) polymerase RNA and SrmB- binding" evidence="13">
    <location>
        <begin position="174"/>
        <end position="232"/>
    </location>
</feature>
<dbReference type="Gene3D" id="1.20.58.560">
    <property type="match status" value="1"/>
</dbReference>
<dbReference type="Gene3D" id="1.10.3090.10">
    <property type="entry name" value="cca-adding enzyme, domain 2"/>
    <property type="match status" value="1"/>
</dbReference>
<comment type="catalytic activity">
    <reaction evidence="11">
        <text>a tRNA precursor + 2 CTP + ATP = a tRNA with a 3' CCA end + 3 diphosphate</text>
        <dbReference type="Rhea" id="RHEA:14433"/>
        <dbReference type="Rhea" id="RHEA-COMP:10465"/>
        <dbReference type="Rhea" id="RHEA-COMP:10468"/>
        <dbReference type="ChEBI" id="CHEBI:30616"/>
        <dbReference type="ChEBI" id="CHEBI:33019"/>
        <dbReference type="ChEBI" id="CHEBI:37563"/>
        <dbReference type="ChEBI" id="CHEBI:74896"/>
        <dbReference type="ChEBI" id="CHEBI:83071"/>
        <dbReference type="EC" id="2.7.7.72"/>
    </reaction>
</comment>
<feature type="binding site" evidence="11">
    <location>
        <position position="47"/>
    </location>
    <ligand>
        <name>Mg(2+)</name>
        <dbReference type="ChEBI" id="CHEBI:18420"/>
    </ligand>
</feature>
<keyword evidence="9 11" id="KW-0460">Magnesium</keyword>
<evidence type="ECO:0000256" key="1">
    <source>
        <dbReference type="ARBA" id="ARBA00001946"/>
    </source>
</evidence>
<comment type="function">
    <text evidence="11">Catalyzes the addition and repair of the essential 3'-terminal CCA sequence in tRNAs without using a nucleic acid template. Adds these three nucleotides in the order of C, C, and A to the tRNA nucleotide-73, using CTP and ATP as substrates and producing inorganic pyrophosphate. tRNA 3'-terminal CCA addition is required both for tRNA processing and repair. Also involved in tRNA surveillance by mediating tandem CCA addition to generate a CCACCA at the 3' terminus of unstable tRNAs. While stable tRNAs receive only 3'-terminal CCA, unstable tRNAs are marked with CCACCA and rapidly degraded.</text>
</comment>
<gene>
    <name evidence="11" type="primary">cca</name>
    <name evidence="15" type="ORF">FC40_GL000761</name>
</gene>
<dbReference type="PANTHER" id="PTHR46173">
    <property type="entry name" value="CCA TRNA NUCLEOTIDYLTRANSFERASE 1, MITOCHONDRIAL"/>
    <property type="match status" value="1"/>
</dbReference>
<evidence type="ECO:0000256" key="3">
    <source>
        <dbReference type="ARBA" id="ARBA00022694"/>
    </source>
</evidence>
<feature type="binding site" evidence="11">
    <location>
        <position position="165"/>
    </location>
    <ligand>
        <name>ATP</name>
        <dbReference type="ChEBI" id="CHEBI:30616"/>
    </ligand>
</feature>
<dbReference type="InterPro" id="IPR050264">
    <property type="entry name" value="Bact_CCA-adding_enz_type3_sf"/>
</dbReference>
<feature type="domain" description="Poly A polymerase head" evidence="12">
    <location>
        <begin position="27"/>
        <end position="147"/>
    </location>
</feature>
<evidence type="ECO:0000256" key="4">
    <source>
        <dbReference type="ARBA" id="ARBA00022695"/>
    </source>
</evidence>
<dbReference type="EMBL" id="AZGD01000090">
    <property type="protein sequence ID" value="KRM18972.1"/>
    <property type="molecule type" value="Genomic_DNA"/>
</dbReference>
<name>A0A0R1WXG2_9LACO</name>
<feature type="binding site" evidence="11">
    <location>
        <position position="159"/>
    </location>
    <ligand>
        <name>CTP</name>
        <dbReference type="ChEBI" id="CHEBI:37563"/>
    </ligand>
</feature>
<feature type="binding site" evidence="11">
    <location>
        <position position="162"/>
    </location>
    <ligand>
        <name>ATP</name>
        <dbReference type="ChEBI" id="CHEBI:30616"/>
    </ligand>
</feature>
<comment type="subunit">
    <text evidence="11">Homodimer.</text>
</comment>
<dbReference type="NCBIfam" id="NF009814">
    <property type="entry name" value="PRK13299.1"/>
    <property type="match status" value="1"/>
</dbReference>
<dbReference type="InterPro" id="IPR032810">
    <property type="entry name" value="CCA-adding_enz_C"/>
</dbReference>
<evidence type="ECO:0000256" key="11">
    <source>
        <dbReference type="HAMAP-Rule" id="MF_01263"/>
    </source>
</evidence>
<feature type="binding site" evidence="11">
    <location>
        <position position="116"/>
    </location>
    <ligand>
        <name>CTP</name>
        <dbReference type="ChEBI" id="CHEBI:37563"/>
    </ligand>
</feature>
<dbReference type="GO" id="GO:0160016">
    <property type="term" value="F:CCACCA tRNA nucleotidyltransferase activity"/>
    <property type="evidence" value="ECO:0007669"/>
    <property type="project" value="RHEA"/>
</dbReference>
<keyword evidence="2 11" id="KW-0808">Transferase</keyword>
<dbReference type="AlphaFoldDB" id="A0A0R1WXG2"/>
<dbReference type="Gene3D" id="3.30.460.10">
    <property type="entry name" value="Beta Polymerase, domain 2"/>
    <property type="match status" value="1"/>
</dbReference>
<dbReference type="GO" id="GO:0001680">
    <property type="term" value="P:tRNA 3'-terminal CCA addition"/>
    <property type="evidence" value="ECO:0007669"/>
    <property type="project" value="UniProtKB-UniRule"/>
</dbReference>
<proteinExistence type="inferred from homology"/>
<dbReference type="GO" id="GO:0000287">
    <property type="term" value="F:magnesium ion binding"/>
    <property type="evidence" value="ECO:0007669"/>
    <property type="project" value="UniProtKB-UniRule"/>
</dbReference>
<keyword evidence="16" id="KW-1185">Reference proteome</keyword>
<feature type="binding site" evidence="11">
    <location>
        <position position="32"/>
    </location>
    <ligand>
        <name>CTP</name>
        <dbReference type="ChEBI" id="CHEBI:37563"/>
    </ligand>
</feature>
<evidence type="ECO:0000256" key="2">
    <source>
        <dbReference type="ARBA" id="ARBA00022679"/>
    </source>
</evidence>
<comment type="similarity">
    <text evidence="11">Belongs to the tRNA nucleotidyltransferase/poly(A) polymerase family. Bacterial CCA-adding enzyme type 3 subfamily.</text>
</comment>
<evidence type="ECO:0000256" key="10">
    <source>
        <dbReference type="ARBA" id="ARBA00022884"/>
    </source>
</evidence>
<dbReference type="InterPro" id="IPR023068">
    <property type="entry name" value="CCA-adding_enz_firmicutes"/>
</dbReference>
<dbReference type="CDD" id="cd05398">
    <property type="entry name" value="NT_ClassII-CCAase"/>
    <property type="match status" value="1"/>
</dbReference>
<keyword evidence="3 11" id="KW-0819">tRNA processing</keyword>
<dbReference type="HAMAP" id="MF_01263">
    <property type="entry name" value="CCA_bact_type3"/>
    <property type="match status" value="1"/>
</dbReference>
<evidence type="ECO:0000259" key="13">
    <source>
        <dbReference type="Pfam" id="PF12627"/>
    </source>
</evidence>
<dbReference type="EC" id="2.7.7.72" evidence="11"/>
<keyword evidence="8 11" id="KW-0067">ATP-binding</keyword>
<comment type="caution">
    <text evidence="15">The sequence shown here is derived from an EMBL/GenBank/DDBJ whole genome shotgun (WGS) entry which is preliminary data.</text>
</comment>
<dbReference type="eggNOG" id="COG0617">
    <property type="taxonomic scope" value="Bacteria"/>
</dbReference>
<comment type="catalytic activity">
    <reaction evidence="11">
        <text>a tRNA with a 3' CCA end + 2 CTP + ATP = a tRNA with a 3' CCACCA end + 3 diphosphate</text>
        <dbReference type="Rhea" id="RHEA:76235"/>
        <dbReference type="Rhea" id="RHEA-COMP:10468"/>
        <dbReference type="Rhea" id="RHEA-COMP:18655"/>
        <dbReference type="ChEBI" id="CHEBI:30616"/>
        <dbReference type="ChEBI" id="CHEBI:33019"/>
        <dbReference type="ChEBI" id="CHEBI:37563"/>
        <dbReference type="ChEBI" id="CHEBI:83071"/>
        <dbReference type="ChEBI" id="CHEBI:195187"/>
    </reaction>
</comment>
<sequence length="405" mass="46051">MIIEKIPEEFKRALPILNTLKDAGYEAYFVGGSVRDTLLGLPIHDVDIATSAYPEEVKQIFNKTVDTGIEHGTVMVLDHGEGYEITTFRTESTYQDYRRPEKVEFVRSLQEDLKRRDLTINALAMDAAGEIIDLFDGLTDLKMKVIRAVGDPNERFNEDALRMMRAVRFGSQLDFKMDSETFMAIKKNAHLLEKIAIERIHVEWVKLLLGKNPNQGIKEFLETNLYKYSPKFENKLSELKDIATMSHLIIPDEYVAWTFISYKLGYVTSNESGKLMKEWKLSNELIKHVQTALKCVEKIKRQNLQIDDYYQAGLSPLKTANIVAKLLGFGIDDALLESQYNALPIKDKAELKINGGILIKKLNIKPGPQLGKILKELEKEVVQGNLKNNEGNLIKKAQDLVSTDN</sequence>
<feature type="binding site" evidence="11">
    <location>
        <position position="159"/>
    </location>
    <ligand>
        <name>ATP</name>
        <dbReference type="ChEBI" id="CHEBI:30616"/>
    </ligand>
</feature>
<dbReference type="Pfam" id="PF12627">
    <property type="entry name" value="PolyA_pol_RNAbd"/>
    <property type="match status" value="1"/>
</dbReference>
<dbReference type="Proteomes" id="UP000051054">
    <property type="component" value="Unassembled WGS sequence"/>
</dbReference>
<feature type="binding site" evidence="11">
    <location>
        <position position="162"/>
    </location>
    <ligand>
        <name>CTP</name>
        <dbReference type="ChEBI" id="CHEBI:37563"/>
    </ligand>
</feature>
<evidence type="ECO:0000259" key="14">
    <source>
        <dbReference type="Pfam" id="PF13735"/>
    </source>
</evidence>
<dbReference type="GO" id="GO:0042245">
    <property type="term" value="P:RNA repair"/>
    <property type="evidence" value="ECO:0007669"/>
    <property type="project" value="UniProtKB-KW"/>
</dbReference>
<feature type="binding site" evidence="11">
    <location>
        <position position="116"/>
    </location>
    <ligand>
        <name>ATP</name>
        <dbReference type="ChEBI" id="CHEBI:30616"/>
    </ligand>
</feature>
<evidence type="ECO:0000313" key="16">
    <source>
        <dbReference type="Proteomes" id="UP000051054"/>
    </source>
</evidence>
<feature type="binding site" evidence="11">
    <location>
        <position position="168"/>
    </location>
    <ligand>
        <name>ATP</name>
        <dbReference type="ChEBI" id="CHEBI:30616"/>
    </ligand>
</feature>
<organism evidence="15 16">
    <name type="scientific">Ligilactobacillus hayakitensis DSM 18933 = JCM 14209</name>
    <dbReference type="NCBI Taxonomy" id="1423755"/>
    <lineage>
        <taxon>Bacteria</taxon>
        <taxon>Bacillati</taxon>
        <taxon>Bacillota</taxon>
        <taxon>Bacilli</taxon>
        <taxon>Lactobacillales</taxon>
        <taxon>Lactobacillaceae</taxon>
        <taxon>Ligilactobacillus</taxon>
    </lineage>
</organism>
<feature type="binding site" evidence="11">
    <location>
        <position position="165"/>
    </location>
    <ligand>
        <name>CTP</name>
        <dbReference type="ChEBI" id="CHEBI:37563"/>
    </ligand>
</feature>
<feature type="binding site" evidence="11">
    <location>
        <position position="45"/>
    </location>
    <ligand>
        <name>Mg(2+)</name>
        <dbReference type="ChEBI" id="CHEBI:18420"/>
    </ligand>
</feature>
<evidence type="ECO:0000256" key="6">
    <source>
        <dbReference type="ARBA" id="ARBA00022741"/>
    </source>
</evidence>
<dbReference type="InterPro" id="IPR002646">
    <property type="entry name" value="PolA_pol_head_dom"/>
</dbReference>
<dbReference type="GO" id="GO:0000049">
    <property type="term" value="F:tRNA binding"/>
    <property type="evidence" value="ECO:0007669"/>
    <property type="project" value="UniProtKB-UniRule"/>
</dbReference>
<comment type="miscellaneous">
    <text evidence="11">A single active site specifically recognizes both ATP and CTP and is responsible for their addition.</text>
</comment>
<feature type="binding site" evidence="11">
    <location>
        <position position="35"/>
    </location>
    <ligand>
        <name>ATP</name>
        <dbReference type="ChEBI" id="CHEBI:30616"/>
    </ligand>
</feature>
<dbReference type="GO" id="GO:0004810">
    <property type="term" value="F:CCA tRNA nucleotidyltransferase activity"/>
    <property type="evidence" value="ECO:0007669"/>
    <property type="project" value="UniProtKB-UniRule"/>
</dbReference>
<dbReference type="PATRIC" id="fig|1423755.3.peg.814"/>
<keyword evidence="6 11" id="KW-0547">Nucleotide-binding</keyword>
<feature type="domain" description="CCA-adding enzyme C-terminal" evidence="14">
    <location>
        <begin position="252"/>
        <end position="396"/>
    </location>
</feature>
<evidence type="ECO:0000256" key="7">
    <source>
        <dbReference type="ARBA" id="ARBA00022800"/>
    </source>
</evidence>
<comment type="cofactor">
    <cofactor evidence="1 11">
        <name>Mg(2+)</name>
        <dbReference type="ChEBI" id="CHEBI:18420"/>
    </cofactor>
</comment>
<evidence type="ECO:0000256" key="9">
    <source>
        <dbReference type="ARBA" id="ARBA00022842"/>
    </source>
</evidence>
<keyword evidence="10 11" id="KW-0694">RNA-binding</keyword>
<evidence type="ECO:0000256" key="5">
    <source>
        <dbReference type="ARBA" id="ARBA00022723"/>
    </source>
</evidence>
<feature type="binding site" evidence="11">
    <location>
        <position position="168"/>
    </location>
    <ligand>
        <name>CTP</name>
        <dbReference type="ChEBI" id="CHEBI:37563"/>
    </ligand>
</feature>
<dbReference type="Pfam" id="PF13735">
    <property type="entry name" value="tRNA_NucTran2_2"/>
    <property type="match status" value="1"/>
</dbReference>